<dbReference type="Gene3D" id="3.90.1410.10">
    <property type="entry name" value="set domain protein methyltransferase, domain 1"/>
    <property type="match status" value="1"/>
</dbReference>
<dbReference type="GO" id="GO:0016279">
    <property type="term" value="F:protein-lysine N-methyltransferase activity"/>
    <property type="evidence" value="ECO:0007669"/>
    <property type="project" value="TreeGrafter"/>
</dbReference>
<dbReference type="InterPro" id="IPR050600">
    <property type="entry name" value="SETD3_SETD6_MTase"/>
</dbReference>
<dbReference type="PANTHER" id="PTHR13271:SF147">
    <property type="entry name" value="PROTEIN-LYSINE N-METHYLTRANSFERASE EFM1-RELATED"/>
    <property type="match status" value="1"/>
</dbReference>
<keyword evidence="2" id="KW-0489">Methyltransferase</keyword>
<protein>
    <submittedName>
        <fullName evidence="2">HISTONE-LYSINE N-METHYLTRANSFERASE SETD3</fullName>
    </submittedName>
</protein>
<dbReference type="AlphaFoldDB" id="A0A0P1BL40"/>
<dbReference type="EMBL" id="CCYA01000254">
    <property type="protein sequence ID" value="CEH17398.1"/>
    <property type="molecule type" value="Genomic_DNA"/>
</dbReference>
<keyword evidence="3" id="KW-1185">Reference proteome</keyword>
<keyword evidence="2" id="KW-0808">Transferase</keyword>
<dbReference type="Proteomes" id="UP000054845">
    <property type="component" value="Unassembled WGS sequence"/>
</dbReference>
<proteinExistence type="predicted"/>
<dbReference type="GO" id="GO:0005634">
    <property type="term" value="C:nucleus"/>
    <property type="evidence" value="ECO:0007669"/>
    <property type="project" value="TreeGrafter"/>
</dbReference>
<dbReference type="GO" id="GO:0032259">
    <property type="term" value="P:methylation"/>
    <property type="evidence" value="ECO:0007669"/>
    <property type="project" value="UniProtKB-KW"/>
</dbReference>
<feature type="region of interest" description="Disordered" evidence="1">
    <location>
        <begin position="121"/>
        <end position="145"/>
    </location>
</feature>
<evidence type="ECO:0000256" key="1">
    <source>
        <dbReference type="SAM" id="MobiDB-lite"/>
    </source>
</evidence>
<dbReference type="PANTHER" id="PTHR13271">
    <property type="entry name" value="UNCHARACTERIZED PUTATIVE METHYLTRANSFERASE"/>
    <property type="match status" value="1"/>
</dbReference>
<dbReference type="STRING" id="401625.A0A0P1BL40"/>
<sequence>MAFQRSRSLHPPIESHALRCLEKYRTLAARASAALHDLGFEWTVGTDFEESGCLLNRWRWSDACYTSRAFPPRLLSFPDKIGQEEDEDAPVLIPVLDLLNHRPKVPVTWIAGRQSVAQDGDALDSSLSDEAHPQRSPRAGNDTDMRPEHAKLAELSHDGQGWAFRRPPDDAYVELVLHATVEAGSEIFNNYGYKSSEEFLASYGFVSEYHAVSLRLVAADTEALSSIDGESSTRPALSGKTHYWDGQAAPESLLAERLQAQLGVAAEQEAHSILVHGHALHFVKTLLEHRCQRLLKQCKRISRTTGLTMSRAHQAQNDSSELTAFSASPELRLPVALLARDYTMGQVDCFLRCLDWVEKEVSSLAHADIIQEYLDALEPGSDDST</sequence>
<accession>A0A0P1BL40</accession>
<dbReference type="OrthoDB" id="42889at2759"/>
<dbReference type="InterPro" id="IPR046341">
    <property type="entry name" value="SET_dom_sf"/>
</dbReference>
<evidence type="ECO:0000313" key="3">
    <source>
        <dbReference type="Proteomes" id="UP000054845"/>
    </source>
</evidence>
<name>A0A0P1BL40_9BASI</name>
<evidence type="ECO:0000313" key="2">
    <source>
        <dbReference type="EMBL" id="CEH17398.1"/>
    </source>
</evidence>
<organism evidence="2 3">
    <name type="scientific">Ceraceosorus bombacis</name>
    <dbReference type="NCBI Taxonomy" id="401625"/>
    <lineage>
        <taxon>Eukaryota</taxon>
        <taxon>Fungi</taxon>
        <taxon>Dikarya</taxon>
        <taxon>Basidiomycota</taxon>
        <taxon>Ustilaginomycotina</taxon>
        <taxon>Exobasidiomycetes</taxon>
        <taxon>Ceraceosorales</taxon>
        <taxon>Ceraceosoraceae</taxon>
        <taxon>Ceraceosorus</taxon>
    </lineage>
</organism>
<dbReference type="SUPFAM" id="SSF82199">
    <property type="entry name" value="SET domain"/>
    <property type="match status" value="2"/>
</dbReference>
<reference evidence="2 3" key="1">
    <citation type="submission" date="2014-09" db="EMBL/GenBank/DDBJ databases">
        <authorList>
            <person name="Magalhaes I.L.F."/>
            <person name="Oliveira U."/>
            <person name="Santos F.R."/>
            <person name="Vidigal T.H.D.A."/>
            <person name="Brescovit A.D."/>
            <person name="Santos A.J."/>
        </authorList>
    </citation>
    <scope>NUCLEOTIDE SEQUENCE [LARGE SCALE GENOMIC DNA]</scope>
</reference>